<comment type="subcellular location">
    <subcellularLocation>
        <location evidence="1">Membrane</location>
        <topology evidence="1">Multi-pass membrane protein</topology>
    </subcellularLocation>
</comment>
<dbReference type="GO" id="GO:0016020">
    <property type="term" value="C:membrane"/>
    <property type="evidence" value="ECO:0007669"/>
    <property type="project" value="UniProtKB-SubCell"/>
</dbReference>
<gene>
    <name evidence="7" type="ORF">A2801_03285</name>
</gene>
<feature type="domain" description="Sodium/calcium exchanger membrane region" evidence="6">
    <location>
        <begin position="2"/>
        <end position="62"/>
    </location>
</feature>
<evidence type="ECO:0000256" key="1">
    <source>
        <dbReference type="ARBA" id="ARBA00004141"/>
    </source>
</evidence>
<keyword evidence="2 5" id="KW-0812">Transmembrane</keyword>
<organism evidence="7 8">
    <name type="scientific">Candidatus Woesebacteria bacterium RIFCSPHIGHO2_01_FULL_41_10</name>
    <dbReference type="NCBI Taxonomy" id="1802500"/>
    <lineage>
        <taxon>Bacteria</taxon>
        <taxon>Candidatus Woeseibacteriota</taxon>
    </lineage>
</organism>
<evidence type="ECO:0000256" key="5">
    <source>
        <dbReference type="SAM" id="Phobius"/>
    </source>
</evidence>
<evidence type="ECO:0000256" key="3">
    <source>
        <dbReference type="ARBA" id="ARBA00022989"/>
    </source>
</evidence>
<evidence type="ECO:0000313" key="7">
    <source>
        <dbReference type="EMBL" id="OGM30365.1"/>
    </source>
</evidence>
<dbReference type="Pfam" id="PF01699">
    <property type="entry name" value="Na_Ca_ex"/>
    <property type="match status" value="1"/>
</dbReference>
<dbReference type="AlphaFoldDB" id="A0A1F7YV46"/>
<keyword evidence="3 5" id="KW-1133">Transmembrane helix</keyword>
<sequence>MVVGIAAMVQPIRMRVESEYFVAGLMFIFVSVLFWYFAHTKKRIDRWESLLLVVVYIIFVIVEFL</sequence>
<comment type="caution">
    <text evidence="7">The sequence shown here is derived from an EMBL/GenBank/DDBJ whole genome shotgun (WGS) entry which is preliminary data.</text>
</comment>
<evidence type="ECO:0000256" key="2">
    <source>
        <dbReference type="ARBA" id="ARBA00022692"/>
    </source>
</evidence>
<dbReference type="InterPro" id="IPR004837">
    <property type="entry name" value="NaCa_Exmemb"/>
</dbReference>
<dbReference type="InterPro" id="IPR044880">
    <property type="entry name" value="NCX_ion-bd_dom_sf"/>
</dbReference>
<keyword evidence="4 5" id="KW-0472">Membrane</keyword>
<feature type="transmembrane region" description="Helical" evidence="5">
    <location>
        <begin position="47"/>
        <end position="64"/>
    </location>
</feature>
<evidence type="ECO:0000256" key="4">
    <source>
        <dbReference type="ARBA" id="ARBA00023136"/>
    </source>
</evidence>
<proteinExistence type="predicted"/>
<dbReference type="EMBL" id="MGGM01000001">
    <property type="protein sequence ID" value="OGM30365.1"/>
    <property type="molecule type" value="Genomic_DNA"/>
</dbReference>
<dbReference type="GO" id="GO:0055085">
    <property type="term" value="P:transmembrane transport"/>
    <property type="evidence" value="ECO:0007669"/>
    <property type="project" value="InterPro"/>
</dbReference>
<evidence type="ECO:0000313" key="8">
    <source>
        <dbReference type="Proteomes" id="UP000177263"/>
    </source>
</evidence>
<dbReference type="Gene3D" id="1.20.1420.30">
    <property type="entry name" value="NCX, central ion-binding region"/>
    <property type="match status" value="1"/>
</dbReference>
<feature type="transmembrane region" description="Helical" evidence="5">
    <location>
        <begin position="20"/>
        <end position="38"/>
    </location>
</feature>
<protein>
    <recommendedName>
        <fullName evidence="6">Sodium/calcium exchanger membrane region domain-containing protein</fullName>
    </recommendedName>
</protein>
<dbReference type="Proteomes" id="UP000177263">
    <property type="component" value="Unassembled WGS sequence"/>
</dbReference>
<evidence type="ECO:0000259" key="6">
    <source>
        <dbReference type="Pfam" id="PF01699"/>
    </source>
</evidence>
<name>A0A1F7YV46_9BACT</name>
<reference evidence="7 8" key="1">
    <citation type="journal article" date="2016" name="Nat. Commun.">
        <title>Thousands of microbial genomes shed light on interconnected biogeochemical processes in an aquifer system.</title>
        <authorList>
            <person name="Anantharaman K."/>
            <person name="Brown C.T."/>
            <person name="Hug L.A."/>
            <person name="Sharon I."/>
            <person name="Castelle C.J."/>
            <person name="Probst A.J."/>
            <person name="Thomas B.C."/>
            <person name="Singh A."/>
            <person name="Wilkins M.J."/>
            <person name="Karaoz U."/>
            <person name="Brodie E.L."/>
            <person name="Williams K.H."/>
            <person name="Hubbard S.S."/>
            <person name="Banfield J.F."/>
        </authorList>
    </citation>
    <scope>NUCLEOTIDE SEQUENCE [LARGE SCALE GENOMIC DNA]</scope>
</reference>
<accession>A0A1F7YV46</accession>